<reference evidence="1 2" key="1">
    <citation type="submission" date="2024-01" db="EMBL/GenBank/DDBJ databases">
        <title>Sphingobacterium tenebrionis sp. nov., a novel endophyte isolated from tenebrio molitor intestines.</title>
        <authorList>
            <person name="Zhang C."/>
        </authorList>
    </citation>
    <scope>NUCLEOTIDE SEQUENCE [LARGE SCALE GENOMIC DNA]</scope>
    <source>
        <strain evidence="1 2">PU5-4</strain>
    </source>
</reference>
<sequence length="179" mass="21247">MVSLRMKYCFSFDCYTDYYLNFVLMRHLYDYIYHYLISNSRHGTHSPFVYALADQVIYQKDYERKGEVAVPASIPAHQKELIKNILSFWGIAKLGDDWNDVEAEAYWLEKLPALDDALLQVLTSGKPLFVKNPYSRQNRALWRQMLQKKEVTVSINLFHFGILLYRPVQHKEDFLLRQV</sequence>
<accession>A0ABU8I478</accession>
<protein>
    <submittedName>
        <fullName evidence="1">Uncharacterized protein</fullName>
    </submittedName>
</protein>
<dbReference type="RefSeq" id="WP_336557453.1">
    <property type="nucleotide sequence ID" value="NZ_JAYLLN010000011.1"/>
</dbReference>
<evidence type="ECO:0000313" key="2">
    <source>
        <dbReference type="Proteomes" id="UP001363035"/>
    </source>
</evidence>
<keyword evidence="2" id="KW-1185">Reference proteome</keyword>
<dbReference type="Proteomes" id="UP001363035">
    <property type="component" value="Unassembled WGS sequence"/>
</dbReference>
<comment type="caution">
    <text evidence="1">The sequence shown here is derived from an EMBL/GenBank/DDBJ whole genome shotgun (WGS) entry which is preliminary data.</text>
</comment>
<gene>
    <name evidence="1" type="ORF">VJ786_06375</name>
</gene>
<proteinExistence type="predicted"/>
<organism evidence="1 2">
    <name type="scientific">Sphingobacterium tenebrionis</name>
    <dbReference type="NCBI Taxonomy" id="3111775"/>
    <lineage>
        <taxon>Bacteria</taxon>
        <taxon>Pseudomonadati</taxon>
        <taxon>Bacteroidota</taxon>
        <taxon>Sphingobacteriia</taxon>
        <taxon>Sphingobacteriales</taxon>
        <taxon>Sphingobacteriaceae</taxon>
        <taxon>Sphingobacterium</taxon>
    </lineage>
</organism>
<name>A0ABU8I478_9SPHI</name>
<dbReference type="EMBL" id="JAYLLN010000011">
    <property type="protein sequence ID" value="MEI5984519.1"/>
    <property type="molecule type" value="Genomic_DNA"/>
</dbReference>
<evidence type="ECO:0000313" key="1">
    <source>
        <dbReference type="EMBL" id="MEI5984519.1"/>
    </source>
</evidence>